<dbReference type="Proteomes" id="UP000244904">
    <property type="component" value="Unassembled WGS sequence"/>
</dbReference>
<comment type="subcellular location">
    <subcellularLocation>
        <location evidence="1">Cell inner membrane</location>
        <topology evidence="1">Multi-pass membrane protein</topology>
    </subcellularLocation>
</comment>
<evidence type="ECO:0000313" key="5">
    <source>
        <dbReference type="EMBL" id="SPF79374.1"/>
    </source>
</evidence>
<sequence>MFQQTAPKSRLDSAIVIAELIYHNAVRTVRKTHNNAVMSILMNMVQAATFVLAFFLMFSVIPGMRSSAIRGDYLLYIMSGVFLFMTHVKTMGSVVGSEGPASPMMQHAPMTTAIAIAAAMLSSLYVQVISMFTILFLYYTAWQPFEIYDAAGCMAMLLLAWFTGAAVGMVFLALKPWFPTAVGIATTIYQRANMIASGKMFVANTLPGFMLVMFDWNPLFHTIDQARGFAFINYTPHNSTIAYPLILGVVLFTIGLMGEFYTRKHASASWSARR</sequence>
<dbReference type="GO" id="GO:0015920">
    <property type="term" value="P:lipopolysaccharide transport"/>
    <property type="evidence" value="ECO:0007669"/>
    <property type="project" value="TreeGrafter"/>
</dbReference>
<evidence type="ECO:0000256" key="2">
    <source>
        <dbReference type="ARBA" id="ARBA00007783"/>
    </source>
</evidence>
<keyword evidence="3" id="KW-0813">Transport</keyword>
<accession>A0A2R8AU24</accession>
<dbReference type="OrthoDB" id="7835223at2"/>
<name>A0A2R8AU24_9RHOB</name>
<dbReference type="PANTHER" id="PTHR30413:SF8">
    <property type="entry name" value="TRANSPORT PERMEASE PROTEIN"/>
    <property type="match status" value="1"/>
</dbReference>
<gene>
    <name evidence="5" type="ORF">PRI8871_01169</name>
</gene>
<keyword evidence="6" id="KW-1185">Reference proteome</keyword>
<feature type="transmembrane region" description="Helical" evidence="4">
    <location>
        <begin position="241"/>
        <end position="261"/>
    </location>
</feature>
<dbReference type="EMBL" id="OMOJ01000002">
    <property type="protein sequence ID" value="SPF79374.1"/>
    <property type="molecule type" value="Genomic_DNA"/>
</dbReference>
<proteinExistence type="inferred from homology"/>
<dbReference type="AlphaFoldDB" id="A0A2R8AU24"/>
<evidence type="ECO:0000313" key="6">
    <source>
        <dbReference type="Proteomes" id="UP000244904"/>
    </source>
</evidence>
<keyword evidence="4" id="KW-1133">Transmembrane helix</keyword>
<comment type="similarity">
    <text evidence="2">Belongs to the ABC-2 integral membrane protein family.</text>
</comment>
<evidence type="ECO:0000256" key="1">
    <source>
        <dbReference type="ARBA" id="ARBA00004429"/>
    </source>
</evidence>
<keyword evidence="4" id="KW-0812">Transmembrane</keyword>
<dbReference type="GO" id="GO:0005886">
    <property type="term" value="C:plasma membrane"/>
    <property type="evidence" value="ECO:0007669"/>
    <property type="project" value="UniProtKB-SubCell"/>
</dbReference>
<feature type="transmembrane region" description="Helical" evidence="4">
    <location>
        <begin position="73"/>
        <end position="92"/>
    </location>
</feature>
<dbReference type="PANTHER" id="PTHR30413">
    <property type="entry name" value="INNER MEMBRANE TRANSPORT PERMEASE"/>
    <property type="match status" value="1"/>
</dbReference>
<evidence type="ECO:0000256" key="4">
    <source>
        <dbReference type="SAM" id="Phobius"/>
    </source>
</evidence>
<dbReference type="RefSeq" id="WP_108885258.1">
    <property type="nucleotide sequence ID" value="NZ_OMOJ01000002.1"/>
</dbReference>
<feature type="transmembrane region" description="Helical" evidence="4">
    <location>
        <begin position="40"/>
        <end position="61"/>
    </location>
</feature>
<reference evidence="6" key="1">
    <citation type="submission" date="2018-03" db="EMBL/GenBank/DDBJ databases">
        <authorList>
            <person name="Rodrigo-Torres L."/>
            <person name="Arahal R. D."/>
            <person name="Lucena T."/>
        </authorList>
    </citation>
    <scope>NUCLEOTIDE SEQUENCE [LARGE SCALE GENOMIC DNA]</scope>
    <source>
        <strain evidence="6">CECT 8871</strain>
    </source>
</reference>
<organism evidence="5 6">
    <name type="scientific">Pseudoprimorskyibacter insulae</name>
    <dbReference type="NCBI Taxonomy" id="1695997"/>
    <lineage>
        <taxon>Bacteria</taxon>
        <taxon>Pseudomonadati</taxon>
        <taxon>Pseudomonadota</taxon>
        <taxon>Alphaproteobacteria</taxon>
        <taxon>Rhodobacterales</taxon>
        <taxon>Paracoccaceae</taxon>
        <taxon>Pseudoprimorskyibacter</taxon>
    </lineage>
</organism>
<keyword evidence="4" id="KW-0472">Membrane</keyword>
<feature type="transmembrane region" description="Helical" evidence="4">
    <location>
        <begin position="151"/>
        <end position="174"/>
    </location>
</feature>
<feature type="transmembrane region" description="Helical" evidence="4">
    <location>
        <begin position="112"/>
        <end position="139"/>
    </location>
</feature>
<evidence type="ECO:0000256" key="3">
    <source>
        <dbReference type="ARBA" id="ARBA00022448"/>
    </source>
</evidence>
<evidence type="ECO:0008006" key="7">
    <source>
        <dbReference type="Google" id="ProtNLM"/>
    </source>
</evidence>
<protein>
    <recommendedName>
        <fullName evidence="7">ABC-2 type transporter domain-containing protein</fullName>
    </recommendedName>
</protein>